<evidence type="ECO:0000313" key="8">
    <source>
        <dbReference type="EMBL" id="KEO90104.1"/>
    </source>
</evidence>
<dbReference type="InterPro" id="IPR011268">
    <property type="entry name" value="Purine_phosphorylase"/>
</dbReference>
<dbReference type="SUPFAM" id="SSF53167">
    <property type="entry name" value="Purine and uridine phosphorylases"/>
    <property type="match status" value="1"/>
</dbReference>
<feature type="binding site" evidence="6">
    <location>
        <position position="66"/>
    </location>
    <ligand>
        <name>phosphate</name>
        <dbReference type="ChEBI" id="CHEBI:43474"/>
    </ligand>
</feature>
<dbReference type="RefSeq" id="WP_034959582.1">
    <property type="nucleotide sequence ID" value="NZ_JMIW01000003.1"/>
</dbReference>
<dbReference type="NCBIfam" id="NF006054">
    <property type="entry name" value="PRK08202.1"/>
    <property type="match status" value="1"/>
</dbReference>
<gene>
    <name evidence="8" type="ORF">EH31_08410</name>
</gene>
<feature type="domain" description="Nucleoside phosphorylase" evidence="7">
    <location>
        <begin position="30"/>
        <end position="279"/>
    </location>
</feature>
<dbReference type="GO" id="GO:0009116">
    <property type="term" value="P:nucleoside metabolic process"/>
    <property type="evidence" value="ECO:0007669"/>
    <property type="project" value="InterPro"/>
</dbReference>
<dbReference type="PANTHER" id="PTHR11904">
    <property type="entry name" value="METHYLTHIOADENOSINE/PURINE NUCLEOSIDE PHOSPHORYLASE"/>
    <property type="match status" value="1"/>
</dbReference>
<dbReference type="InterPro" id="IPR000845">
    <property type="entry name" value="Nucleoside_phosphorylase_d"/>
</dbReference>
<evidence type="ECO:0000256" key="6">
    <source>
        <dbReference type="PIRSR" id="PIRSR000477-2"/>
    </source>
</evidence>
<evidence type="ECO:0000313" key="9">
    <source>
        <dbReference type="Proteomes" id="UP000027647"/>
    </source>
</evidence>
<protein>
    <recommendedName>
        <fullName evidence="5">Purine nucleoside phosphorylase</fullName>
        <ecNumber evidence="5">2.4.2.1</ecNumber>
    </recommendedName>
    <alternativeName>
        <fullName evidence="5">Inosine-guanosine phosphorylase</fullName>
    </alternativeName>
</protein>
<name>A0A074M9P1_ERYLO</name>
<dbReference type="PANTHER" id="PTHR11904:SF9">
    <property type="entry name" value="PURINE NUCLEOSIDE PHOSPHORYLASE-RELATED"/>
    <property type="match status" value="1"/>
</dbReference>
<feature type="binding site" evidence="6">
    <location>
        <begin position="86"/>
        <end position="88"/>
    </location>
    <ligand>
        <name>phosphate</name>
        <dbReference type="ChEBI" id="CHEBI:43474"/>
    </ligand>
</feature>
<dbReference type="Pfam" id="PF01048">
    <property type="entry name" value="PNP_UDP_1"/>
    <property type="match status" value="1"/>
</dbReference>
<reference evidence="8 9" key="1">
    <citation type="submission" date="2014-04" db="EMBL/GenBank/DDBJ databases">
        <title>A comprehensive comparison of genomes of Erythrobacter spp. strains.</title>
        <authorList>
            <person name="Zheng Q."/>
        </authorList>
    </citation>
    <scope>NUCLEOTIDE SEQUENCE [LARGE SCALE GENOMIC DNA]</scope>
    <source>
        <strain evidence="8 9">DSM 6997</strain>
    </source>
</reference>
<feature type="binding site" evidence="6">
    <location>
        <position position="36"/>
    </location>
    <ligand>
        <name>phosphate</name>
        <dbReference type="ChEBI" id="CHEBI:43474"/>
    </ligand>
</feature>
<dbReference type="AlphaFoldDB" id="A0A074M9P1"/>
<dbReference type="UniPathway" id="UPA00606"/>
<sequence length="287" mass="30183">MKTAQSKALGQRLDEAVAFIRGRTGQVPSLALVLGSGLGDLADAIEGVAIPYGMIPHFPSSTAPSHKGVLHIGTLAGVRVVAMQGRMHLFEGYTPQDVVLPMQVMARLGATTALLTNAAGGIREDFLVTDLVLIEDHLSLAGLAGNDPLRGINDESVGQRFISMNDAYAKRLRCEAMAVAGETGVDLKSGVYGFVTGPSFETPAEIRAMRALGADLVGMSTVPEVIAARHSGMEVLAISTVTNKTVSSLDDDHITNAEEVWEAAELIRPKLASFVNALLPRIAGTAK</sequence>
<comment type="caution">
    <text evidence="8">The sequence shown here is derived from an EMBL/GenBank/DDBJ whole genome shotgun (WGS) entry which is preliminary data.</text>
</comment>
<feature type="binding site" evidence="6">
    <location>
        <position position="243"/>
    </location>
    <ligand>
        <name>a purine D-ribonucleoside</name>
        <dbReference type="ChEBI" id="CHEBI:142355"/>
    </ligand>
</feature>
<dbReference type="InterPro" id="IPR035994">
    <property type="entry name" value="Nucleoside_phosphorylase_sf"/>
</dbReference>
<dbReference type="EC" id="2.4.2.1" evidence="5"/>
<dbReference type="GO" id="GO:0005737">
    <property type="term" value="C:cytoplasm"/>
    <property type="evidence" value="ECO:0007669"/>
    <property type="project" value="TreeGrafter"/>
</dbReference>
<evidence type="ECO:0000256" key="4">
    <source>
        <dbReference type="ARBA" id="ARBA00022679"/>
    </source>
</evidence>
<comment type="function">
    <text evidence="5">The purine nucleoside phosphorylases catalyze the phosphorolytic breakdown of the N-glycosidic bond in the beta-(deoxy)ribonucleoside molecules, with the formation of the corresponding free purine bases and pentose-1-phosphate.</text>
</comment>
<keyword evidence="3 5" id="KW-0328">Glycosyltransferase</keyword>
<accession>A0A074M9P1</accession>
<comment type="pathway">
    <text evidence="1 5">Purine metabolism; purine nucleoside salvage.</text>
</comment>
<comment type="similarity">
    <text evidence="2 5">Belongs to the PNP/MTAP phosphorylase family.</text>
</comment>
<evidence type="ECO:0000256" key="5">
    <source>
        <dbReference type="PIRNR" id="PIRNR000477"/>
    </source>
</evidence>
<evidence type="ECO:0000259" key="7">
    <source>
        <dbReference type="Pfam" id="PF01048"/>
    </source>
</evidence>
<dbReference type="eggNOG" id="COG0005">
    <property type="taxonomic scope" value="Bacteria"/>
</dbReference>
<feature type="binding site" evidence="6">
    <location>
        <position position="118"/>
    </location>
    <ligand>
        <name>phosphate</name>
        <dbReference type="ChEBI" id="CHEBI:43474"/>
    </ligand>
</feature>
<dbReference type="EMBL" id="JMIW01000003">
    <property type="protein sequence ID" value="KEO90104.1"/>
    <property type="molecule type" value="Genomic_DNA"/>
</dbReference>
<dbReference type="Gene3D" id="3.40.50.1580">
    <property type="entry name" value="Nucleoside phosphorylase domain"/>
    <property type="match status" value="1"/>
</dbReference>
<proteinExistence type="inferred from homology"/>
<dbReference type="Proteomes" id="UP000027647">
    <property type="component" value="Unassembled WGS sequence"/>
</dbReference>
<feature type="binding site" evidence="6">
    <location>
        <position position="220"/>
    </location>
    <ligand>
        <name>phosphate</name>
        <dbReference type="ChEBI" id="CHEBI:43474"/>
    </ligand>
</feature>
<organism evidence="8 9">
    <name type="scientific">Erythrobacter longus</name>
    <dbReference type="NCBI Taxonomy" id="1044"/>
    <lineage>
        <taxon>Bacteria</taxon>
        <taxon>Pseudomonadati</taxon>
        <taxon>Pseudomonadota</taxon>
        <taxon>Alphaproteobacteria</taxon>
        <taxon>Sphingomonadales</taxon>
        <taxon>Erythrobacteraceae</taxon>
        <taxon>Erythrobacter/Porphyrobacter group</taxon>
        <taxon>Erythrobacter</taxon>
    </lineage>
</organism>
<dbReference type="PIRSF" id="PIRSF000477">
    <property type="entry name" value="PurNPase"/>
    <property type="match status" value="1"/>
</dbReference>
<dbReference type="OrthoDB" id="1523230at2"/>
<feature type="binding site" evidence="6">
    <location>
        <position position="201"/>
    </location>
    <ligand>
        <name>a purine D-ribonucleoside</name>
        <dbReference type="ChEBI" id="CHEBI:142355"/>
    </ligand>
</feature>
<evidence type="ECO:0000256" key="2">
    <source>
        <dbReference type="ARBA" id="ARBA00006751"/>
    </source>
</evidence>
<dbReference type="CDD" id="cd09009">
    <property type="entry name" value="PNP-EcPNPII_like"/>
    <property type="match status" value="1"/>
</dbReference>
<keyword evidence="9" id="KW-1185">Reference proteome</keyword>
<dbReference type="GO" id="GO:0004731">
    <property type="term" value="F:purine-nucleoside phosphorylase activity"/>
    <property type="evidence" value="ECO:0007669"/>
    <property type="project" value="UniProtKB-EC"/>
</dbReference>
<evidence type="ECO:0000256" key="3">
    <source>
        <dbReference type="ARBA" id="ARBA00022676"/>
    </source>
</evidence>
<keyword evidence="4 5" id="KW-0808">Transferase</keyword>
<evidence type="ECO:0000256" key="1">
    <source>
        <dbReference type="ARBA" id="ARBA00005058"/>
    </source>
</evidence>
<dbReference type="NCBIfam" id="TIGR01697">
    <property type="entry name" value="PNPH-PUNA-XAPA"/>
    <property type="match status" value="1"/>
</dbReference>
<dbReference type="STRING" id="1044.EH31_08410"/>